<keyword evidence="8" id="KW-1185">Reference proteome</keyword>
<dbReference type="InterPro" id="IPR050815">
    <property type="entry name" value="TF_fung"/>
</dbReference>
<dbReference type="CDD" id="cd00067">
    <property type="entry name" value="GAL4"/>
    <property type="match status" value="1"/>
</dbReference>
<evidence type="ECO:0000256" key="3">
    <source>
        <dbReference type="ARBA" id="ARBA00023015"/>
    </source>
</evidence>
<dbReference type="PROSITE" id="PS00463">
    <property type="entry name" value="ZN2_CY6_FUNGAL_1"/>
    <property type="match status" value="1"/>
</dbReference>
<dbReference type="Gene3D" id="4.10.240.10">
    <property type="entry name" value="Zn(2)-C6 fungal-type DNA-binding domain"/>
    <property type="match status" value="1"/>
</dbReference>
<evidence type="ECO:0000313" key="8">
    <source>
        <dbReference type="Proteomes" id="UP001152130"/>
    </source>
</evidence>
<dbReference type="Proteomes" id="UP001152130">
    <property type="component" value="Unassembled WGS sequence"/>
</dbReference>
<dbReference type="PRINTS" id="PR00755">
    <property type="entry name" value="AFLATOXINBRP"/>
</dbReference>
<sequence length="100" mass="11391">MSDSQDDSDGQESRRKRIRQACLNCRRKKVRCTGEKPTCSFCTRLSQECVYAEDRRSWKRAPVTLEVGDEEVAAAAMDTINARFASLENQISTLQDTIEK</sequence>
<dbReference type="EMBL" id="JAPDHF010000031">
    <property type="protein sequence ID" value="KAJ4002687.1"/>
    <property type="molecule type" value="Genomic_DNA"/>
</dbReference>
<dbReference type="GO" id="GO:0000981">
    <property type="term" value="F:DNA-binding transcription factor activity, RNA polymerase II-specific"/>
    <property type="evidence" value="ECO:0007669"/>
    <property type="project" value="InterPro"/>
</dbReference>
<keyword evidence="2" id="KW-0479">Metal-binding</keyword>
<evidence type="ECO:0000256" key="2">
    <source>
        <dbReference type="ARBA" id="ARBA00022723"/>
    </source>
</evidence>
<dbReference type="GO" id="GO:0005634">
    <property type="term" value="C:nucleus"/>
    <property type="evidence" value="ECO:0007669"/>
    <property type="project" value="UniProtKB-SubCell"/>
</dbReference>
<evidence type="ECO:0000256" key="5">
    <source>
        <dbReference type="ARBA" id="ARBA00023242"/>
    </source>
</evidence>
<dbReference type="PANTHER" id="PTHR47338:SF9">
    <property type="entry name" value="ZN(II)2CYS6 TRANSCRIPTION FACTOR (EUROFUNG)"/>
    <property type="match status" value="1"/>
</dbReference>
<dbReference type="InterPro" id="IPR001138">
    <property type="entry name" value="Zn2Cys6_DnaBD"/>
</dbReference>
<protein>
    <recommendedName>
        <fullName evidence="6">Zn(2)-C6 fungal-type domain-containing protein</fullName>
    </recommendedName>
</protein>
<dbReference type="PANTHER" id="PTHR47338">
    <property type="entry name" value="ZN(II)2CYS6 TRANSCRIPTION FACTOR (EUROFUNG)-RELATED"/>
    <property type="match status" value="1"/>
</dbReference>
<evidence type="ECO:0000259" key="6">
    <source>
        <dbReference type="PROSITE" id="PS50048"/>
    </source>
</evidence>
<comment type="caution">
    <text evidence="7">The sequence shown here is derived from an EMBL/GenBank/DDBJ whole genome shotgun (WGS) entry which is preliminary data.</text>
</comment>
<evidence type="ECO:0000256" key="1">
    <source>
        <dbReference type="ARBA" id="ARBA00004123"/>
    </source>
</evidence>
<evidence type="ECO:0000313" key="7">
    <source>
        <dbReference type="EMBL" id="KAJ4002687.1"/>
    </source>
</evidence>
<evidence type="ECO:0000256" key="4">
    <source>
        <dbReference type="ARBA" id="ARBA00023163"/>
    </source>
</evidence>
<dbReference type="GO" id="GO:0008270">
    <property type="term" value="F:zinc ion binding"/>
    <property type="evidence" value="ECO:0007669"/>
    <property type="project" value="InterPro"/>
</dbReference>
<dbReference type="AlphaFoldDB" id="A0A9W8U4I0"/>
<comment type="subcellular location">
    <subcellularLocation>
        <location evidence="1">Nucleus</location>
    </subcellularLocation>
</comment>
<dbReference type="SMART" id="SM00066">
    <property type="entry name" value="GAL4"/>
    <property type="match status" value="1"/>
</dbReference>
<keyword evidence="3" id="KW-0805">Transcription regulation</keyword>
<dbReference type="InterPro" id="IPR036864">
    <property type="entry name" value="Zn2-C6_fun-type_DNA-bd_sf"/>
</dbReference>
<gene>
    <name evidence="7" type="ORF">NW766_012815</name>
</gene>
<feature type="domain" description="Zn(2)-C6 fungal-type" evidence="6">
    <location>
        <begin position="21"/>
        <end position="51"/>
    </location>
</feature>
<name>A0A9W8U4I0_9HYPO</name>
<reference evidence="7" key="1">
    <citation type="submission" date="2022-10" db="EMBL/GenBank/DDBJ databases">
        <title>Fusarium specimens isolated from Avocado Roots.</title>
        <authorList>
            <person name="Stajich J."/>
            <person name="Roper C."/>
            <person name="Heimlech-Rivalta G."/>
        </authorList>
    </citation>
    <scope>NUCLEOTIDE SEQUENCE</scope>
    <source>
        <strain evidence="7">CF00143</strain>
    </source>
</reference>
<dbReference type="Pfam" id="PF00172">
    <property type="entry name" value="Zn_clus"/>
    <property type="match status" value="1"/>
</dbReference>
<accession>A0A9W8U4I0</accession>
<keyword evidence="4" id="KW-0804">Transcription</keyword>
<keyword evidence="5" id="KW-0539">Nucleus</keyword>
<dbReference type="PROSITE" id="PS50048">
    <property type="entry name" value="ZN2_CY6_FUNGAL_2"/>
    <property type="match status" value="1"/>
</dbReference>
<proteinExistence type="predicted"/>
<dbReference type="SUPFAM" id="SSF57701">
    <property type="entry name" value="Zn2/Cys6 DNA-binding domain"/>
    <property type="match status" value="1"/>
</dbReference>
<organism evidence="7 8">
    <name type="scientific">Fusarium irregulare</name>
    <dbReference type="NCBI Taxonomy" id="2494466"/>
    <lineage>
        <taxon>Eukaryota</taxon>
        <taxon>Fungi</taxon>
        <taxon>Dikarya</taxon>
        <taxon>Ascomycota</taxon>
        <taxon>Pezizomycotina</taxon>
        <taxon>Sordariomycetes</taxon>
        <taxon>Hypocreomycetidae</taxon>
        <taxon>Hypocreales</taxon>
        <taxon>Nectriaceae</taxon>
        <taxon>Fusarium</taxon>
        <taxon>Fusarium incarnatum-equiseti species complex</taxon>
    </lineage>
</organism>